<feature type="domain" description="VTC" evidence="1">
    <location>
        <begin position="30"/>
        <end position="231"/>
    </location>
</feature>
<dbReference type="InterPro" id="IPR033469">
    <property type="entry name" value="CYTH-like_dom_sf"/>
</dbReference>
<dbReference type="CDD" id="cd07750">
    <property type="entry name" value="PolyPPase_VTC_like"/>
    <property type="match status" value="1"/>
</dbReference>
<evidence type="ECO:0000313" key="2">
    <source>
        <dbReference type="EMBL" id="GLI01113.1"/>
    </source>
</evidence>
<dbReference type="Gene3D" id="3.20.100.30">
    <property type="entry name" value="VTC, catalytic tunnel domain"/>
    <property type="match status" value="1"/>
</dbReference>
<name>A0ABQ5R4H5_9ACTN</name>
<dbReference type="RefSeq" id="WP_281901861.1">
    <property type="nucleotide sequence ID" value="NZ_BSDI01000040.1"/>
</dbReference>
<dbReference type="SUPFAM" id="SSF55154">
    <property type="entry name" value="CYTH-like phosphatases"/>
    <property type="match status" value="1"/>
</dbReference>
<evidence type="ECO:0000259" key="1">
    <source>
        <dbReference type="Pfam" id="PF09359"/>
    </source>
</evidence>
<evidence type="ECO:0000313" key="3">
    <source>
        <dbReference type="Proteomes" id="UP001144280"/>
    </source>
</evidence>
<comment type="caution">
    <text evidence="2">The sequence shown here is derived from an EMBL/GenBank/DDBJ whole genome shotgun (WGS) entry which is preliminary data.</text>
</comment>
<reference evidence="2" key="1">
    <citation type="submission" date="2022-12" db="EMBL/GenBank/DDBJ databases">
        <title>New Phytohabitans aurantiacus sp. RD004123 nov., an actinomycete isolated from soil.</title>
        <authorList>
            <person name="Triningsih D.W."/>
            <person name="Harunari E."/>
            <person name="Igarashi Y."/>
        </authorList>
    </citation>
    <scope>NUCLEOTIDE SEQUENCE</scope>
    <source>
        <strain evidence="2">RD004123</strain>
    </source>
</reference>
<dbReference type="EMBL" id="BSDI01000040">
    <property type="protein sequence ID" value="GLI01113.1"/>
    <property type="molecule type" value="Genomic_DNA"/>
</dbReference>
<accession>A0ABQ5R4H5</accession>
<dbReference type="Proteomes" id="UP001144280">
    <property type="component" value="Unassembled WGS sequence"/>
</dbReference>
<sequence>MSALVATSRLWDLAPIGLDDLMERAALQTRVDRKYLVPLTEVDALLADLEAGTEILDIDGTRVFTYETVYFDTPELTSYLLTAYRRRRRFKVRTRTYVDSATCWLEVKVAGSRGDTVKHRAPYHREHHATVDPGREFVDSVLTGFGQQASFAPTLVTRYRRCTLFVPATASRVTIDTDLSWHDRHHRLHLPGLAVVETKTSRAVSTVDRRLWRRGHRPTRISKYATGLAALRTDLPDAPWRRVLRQHFTAAPVPLRKESAPCFALPPLPWR</sequence>
<proteinExistence type="predicted"/>
<dbReference type="Pfam" id="PF09359">
    <property type="entry name" value="VTC"/>
    <property type="match status" value="1"/>
</dbReference>
<protein>
    <submittedName>
        <fullName evidence="2">VTC domain-containing protein</fullName>
    </submittedName>
</protein>
<gene>
    <name evidence="2" type="ORF">Pa4123_63890</name>
</gene>
<dbReference type="InterPro" id="IPR018966">
    <property type="entry name" value="VTC_domain"/>
</dbReference>
<dbReference type="InterPro" id="IPR042267">
    <property type="entry name" value="VTC_sf"/>
</dbReference>
<keyword evidence="3" id="KW-1185">Reference proteome</keyword>
<organism evidence="2 3">
    <name type="scientific">Phytohabitans aurantiacus</name>
    <dbReference type="NCBI Taxonomy" id="3016789"/>
    <lineage>
        <taxon>Bacteria</taxon>
        <taxon>Bacillati</taxon>
        <taxon>Actinomycetota</taxon>
        <taxon>Actinomycetes</taxon>
        <taxon>Micromonosporales</taxon>
        <taxon>Micromonosporaceae</taxon>
    </lineage>
</organism>